<sequence length="151" mass="16969">MSHSAHHYYDSAQDARVPAWPTPEYYSTVPQMSSGPPPGTFISGYGFRAAMDILPVQASAVPCERVFSSSKQTDDLKRGNLRPEMMEMLQILKYTVRQQELSFTEGLVATEEDCARLEQTEKDRQGEDKTLLVLLKDPAFVASLRTVHTRS</sequence>
<dbReference type="GO" id="GO:0046983">
    <property type="term" value="F:protein dimerization activity"/>
    <property type="evidence" value="ECO:0007669"/>
    <property type="project" value="InterPro"/>
</dbReference>
<evidence type="ECO:0000259" key="1">
    <source>
        <dbReference type="Pfam" id="PF05699"/>
    </source>
</evidence>
<dbReference type="EMBL" id="VDMD01000001">
    <property type="protein sequence ID" value="TRM69726.1"/>
    <property type="molecule type" value="Genomic_DNA"/>
</dbReference>
<dbReference type="SUPFAM" id="SSF53098">
    <property type="entry name" value="Ribonuclease H-like"/>
    <property type="match status" value="1"/>
</dbReference>
<feature type="domain" description="HAT C-terminal dimerisation" evidence="1">
    <location>
        <begin position="48"/>
        <end position="93"/>
    </location>
</feature>
<dbReference type="OrthoDB" id="3262464at2759"/>
<accession>A0A550CY44</accession>
<dbReference type="STRING" id="97359.A0A550CY44"/>
<gene>
    <name evidence="2" type="ORF">BD626DRAFT_563452</name>
</gene>
<comment type="caution">
    <text evidence="2">The sequence shown here is derived from an EMBL/GenBank/DDBJ whole genome shotgun (WGS) entry which is preliminary data.</text>
</comment>
<organism evidence="2 3">
    <name type="scientific">Schizophyllum amplum</name>
    <dbReference type="NCBI Taxonomy" id="97359"/>
    <lineage>
        <taxon>Eukaryota</taxon>
        <taxon>Fungi</taxon>
        <taxon>Dikarya</taxon>
        <taxon>Basidiomycota</taxon>
        <taxon>Agaricomycotina</taxon>
        <taxon>Agaricomycetes</taxon>
        <taxon>Agaricomycetidae</taxon>
        <taxon>Agaricales</taxon>
        <taxon>Schizophyllaceae</taxon>
        <taxon>Schizophyllum</taxon>
    </lineage>
</organism>
<evidence type="ECO:0000313" key="3">
    <source>
        <dbReference type="Proteomes" id="UP000320762"/>
    </source>
</evidence>
<evidence type="ECO:0000313" key="2">
    <source>
        <dbReference type="EMBL" id="TRM69726.1"/>
    </source>
</evidence>
<dbReference type="InterPro" id="IPR012337">
    <property type="entry name" value="RNaseH-like_sf"/>
</dbReference>
<keyword evidence="3" id="KW-1185">Reference proteome</keyword>
<dbReference type="AlphaFoldDB" id="A0A550CY44"/>
<dbReference type="InterPro" id="IPR008906">
    <property type="entry name" value="HATC_C_dom"/>
</dbReference>
<proteinExistence type="predicted"/>
<name>A0A550CY44_9AGAR</name>
<dbReference type="Proteomes" id="UP000320762">
    <property type="component" value="Unassembled WGS sequence"/>
</dbReference>
<protein>
    <recommendedName>
        <fullName evidence="1">HAT C-terminal dimerisation domain-containing protein</fullName>
    </recommendedName>
</protein>
<reference evidence="2 3" key="1">
    <citation type="journal article" date="2019" name="New Phytol.">
        <title>Comparative genomics reveals unique wood-decay strategies and fruiting body development in the Schizophyllaceae.</title>
        <authorList>
            <person name="Almasi E."/>
            <person name="Sahu N."/>
            <person name="Krizsan K."/>
            <person name="Balint B."/>
            <person name="Kovacs G.M."/>
            <person name="Kiss B."/>
            <person name="Cseklye J."/>
            <person name="Drula E."/>
            <person name="Henrissat B."/>
            <person name="Nagy I."/>
            <person name="Chovatia M."/>
            <person name="Adam C."/>
            <person name="LaButti K."/>
            <person name="Lipzen A."/>
            <person name="Riley R."/>
            <person name="Grigoriev I.V."/>
            <person name="Nagy L.G."/>
        </authorList>
    </citation>
    <scope>NUCLEOTIDE SEQUENCE [LARGE SCALE GENOMIC DNA]</scope>
    <source>
        <strain evidence="2 3">NL-1724</strain>
    </source>
</reference>
<dbReference type="Pfam" id="PF05699">
    <property type="entry name" value="Dimer_Tnp_hAT"/>
    <property type="match status" value="1"/>
</dbReference>